<dbReference type="FunCoup" id="A0A0D2AFE3">
    <property type="interactions" value="18"/>
</dbReference>
<dbReference type="InParanoid" id="A0A0D2AFE3"/>
<evidence type="ECO:0000313" key="1">
    <source>
        <dbReference type="EMBL" id="KIW05200.1"/>
    </source>
</evidence>
<dbReference type="HOGENOM" id="CLU_080487_0_0_1"/>
<dbReference type="OrthoDB" id="373498at2759"/>
<dbReference type="RefSeq" id="XP_016215069.1">
    <property type="nucleotide sequence ID" value="XM_016356980.1"/>
</dbReference>
<proteinExistence type="predicted"/>
<evidence type="ECO:0000313" key="2">
    <source>
        <dbReference type="Proteomes" id="UP000053259"/>
    </source>
</evidence>
<gene>
    <name evidence="1" type="ORF">PV09_03744</name>
</gene>
<accession>A0A0D2AFE3</accession>
<dbReference type="Proteomes" id="UP000053259">
    <property type="component" value="Unassembled WGS sequence"/>
</dbReference>
<dbReference type="Pfam" id="PF04252">
    <property type="entry name" value="SFM1-like"/>
    <property type="match status" value="1"/>
</dbReference>
<protein>
    <recommendedName>
        <fullName evidence="3">Carboxypeptidase D</fullName>
    </recommendedName>
</protein>
<dbReference type="CDD" id="cd18090">
    <property type="entry name" value="Arginine_MT_Sfm1"/>
    <property type="match status" value="1"/>
</dbReference>
<dbReference type="STRING" id="253628.A0A0D2AFE3"/>
<evidence type="ECO:0008006" key="3">
    <source>
        <dbReference type="Google" id="ProtNLM"/>
    </source>
</evidence>
<reference evidence="1 2" key="1">
    <citation type="submission" date="2015-01" db="EMBL/GenBank/DDBJ databases">
        <title>The Genome Sequence of Ochroconis gallopava CBS43764.</title>
        <authorList>
            <consortium name="The Broad Institute Genomics Platform"/>
            <person name="Cuomo C."/>
            <person name="de Hoog S."/>
            <person name="Gorbushina A."/>
            <person name="Stielow B."/>
            <person name="Teixiera M."/>
            <person name="Abouelleil A."/>
            <person name="Chapman S.B."/>
            <person name="Priest M."/>
            <person name="Young S.K."/>
            <person name="Wortman J."/>
            <person name="Nusbaum C."/>
            <person name="Birren B."/>
        </authorList>
    </citation>
    <scope>NUCLEOTIDE SEQUENCE [LARGE SCALE GENOMIC DNA]</scope>
    <source>
        <strain evidence="1 2">CBS 43764</strain>
    </source>
</reference>
<dbReference type="PANTHER" id="PTHR35517">
    <property type="entry name" value="PROTEIN ARGININE N-METHYLTRANSFERASE SFM1"/>
    <property type="match status" value="1"/>
</dbReference>
<dbReference type="InterPro" id="IPR007364">
    <property type="entry name" value="SFM1-like"/>
</dbReference>
<dbReference type="VEuPathDB" id="FungiDB:PV09_03744"/>
<name>A0A0D2AFE3_9PEZI</name>
<dbReference type="EMBL" id="KN847538">
    <property type="protein sequence ID" value="KIW05200.1"/>
    <property type="molecule type" value="Genomic_DNA"/>
</dbReference>
<dbReference type="GeneID" id="27311717"/>
<keyword evidence="2" id="KW-1185">Reference proteome</keyword>
<dbReference type="AlphaFoldDB" id="A0A0D2AFE3"/>
<dbReference type="PANTHER" id="PTHR35517:SF1">
    <property type="entry name" value="PROTEIN ARGININE N-METHYLTRANSFERASE SFM1"/>
    <property type="match status" value="1"/>
</dbReference>
<sequence>MSASDKQYTYIVEHLDPELEAWSALEYKTIAKESKSAGSRFLLSSVPADFKLPSELEGVDGLEVEHKSVEELFRDRKGEVCLLDPKAEKELSPEDKDVFSVFLFGGILGDDPPRDRTSELRVKGFAGRRLGPVQMTTDTAVRVTRMVVQEGYELEKIPYADFPEIRVDEHESTEMPFRYVKKADGTPVMPDGMIDLIKKDSEKGLGDLL</sequence>
<organism evidence="1 2">
    <name type="scientific">Verruconis gallopava</name>
    <dbReference type="NCBI Taxonomy" id="253628"/>
    <lineage>
        <taxon>Eukaryota</taxon>
        <taxon>Fungi</taxon>
        <taxon>Dikarya</taxon>
        <taxon>Ascomycota</taxon>
        <taxon>Pezizomycotina</taxon>
        <taxon>Dothideomycetes</taxon>
        <taxon>Pleosporomycetidae</taxon>
        <taxon>Venturiales</taxon>
        <taxon>Sympoventuriaceae</taxon>
        <taxon>Verruconis</taxon>
    </lineage>
</organism>
<dbReference type="GO" id="GO:0035241">
    <property type="term" value="F:protein-arginine omega-N monomethyltransferase activity"/>
    <property type="evidence" value="ECO:0007669"/>
    <property type="project" value="TreeGrafter"/>
</dbReference>